<keyword evidence="3" id="KW-1185">Reference proteome</keyword>
<evidence type="ECO:0000259" key="1">
    <source>
        <dbReference type="Pfam" id="PF13579"/>
    </source>
</evidence>
<protein>
    <recommendedName>
        <fullName evidence="1">Glycosyltransferase subfamily 4-like N-terminal domain-containing protein</fullName>
    </recommendedName>
</protein>
<evidence type="ECO:0000313" key="3">
    <source>
        <dbReference type="Proteomes" id="UP000618591"/>
    </source>
</evidence>
<dbReference type="Proteomes" id="UP000618591">
    <property type="component" value="Unassembled WGS sequence"/>
</dbReference>
<name>A0ABQ1FYT5_9SPHN</name>
<dbReference type="Pfam" id="PF13692">
    <property type="entry name" value="Glyco_trans_1_4"/>
    <property type="match status" value="1"/>
</dbReference>
<evidence type="ECO:0000313" key="2">
    <source>
        <dbReference type="EMBL" id="GGA34110.1"/>
    </source>
</evidence>
<dbReference type="RefSeq" id="WP_373868526.1">
    <property type="nucleotide sequence ID" value="NZ_BMDW01000001.1"/>
</dbReference>
<reference evidence="3" key="1">
    <citation type="journal article" date="2019" name="Int. J. Syst. Evol. Microbiol.">
        <title>The Global Catalogue of Microorganisms (GCM) 10K type strain sequencing project: providing services to taxonomists for standard genome sequencing and annotation.</title>
        <authorList>
            <consortium name="The Broad Institute Genomics Platform"/>
            <consortium name="The Broad Institute Genome Sequencing Center for Infectious Disease"/>
            <person name="Wu L."/>
            <person name="Ma J."/>
        </authorList>
    </citation>
    <scope>NUCLEOTIDE SEQUENCE [LARGE SCALE GENOMIC DNA]</scope>
    <source>
        <strain evidence="3">CGMCC 1.10106</strain>
    </source>
</reference>
<dbReference type="EMBL" id="BMDW01000001">
    <property type="protein sequence ID" value="GGA34110.1"/>
    <property type="molecule type" value="Genomic_DNA"/>
</dbReference>
<dbReference type="Gene3D" id="3.40.50.11010">
    <property type="match status" value="1"/>
</dbReference>
<proteinExistence type="predicted"/>
<sequence length="353" mass="39311">MIVFFDVNTIWRRKFGDALKRRVDDVSLIAPFSGTPSVPDQNGEIIPVRLIRGWAGILAWLAMPRLLHRVRGMVGFPRETSSAIVVTTPHYLRLVQRAAPHTKIVYYCSDDYRSYAGWNAARMAKAEATICRMAALSIFVSEALRQRAILEYRLDPAKTWVSPNATEPRFAQPCDQPFTLAGLPGPVFGTAGIFNRRIDFTFLEAIAADEQVGTLVLVGPIEAELEGDPALERLRTLSKVRFTGAQPHSEMPQWMAAFDVAVIPYAATEFNRFCSPMRLYDHLAIGQPIIATLHCDQITQRDDVLTGEVQTVPDLVARALTALCKGRVPHLETWDDRIDALQKSPVAGALFPQ</sequence>
<dbReference type="InterPro" id="IPR028098">
    <property type="entry name" value="Glyco_trans_4-like_N"/>
</dbReference>
<dbReference type="SUPFAM" id="SSF53756">
    <property type="entry name" value="UDP-Glycosyltransferase/glycogen phosphorylase"/>
    <property type="match status" value="1"/>
</dbReference>
<comment type="caution">
    <text evidence="2">The sequence shown here is derived from an EMBL/GenBank/DDBJ whole genome shotgun (WGS) entry which is preliminary data.</text>
</comment>
<dbReference type="Pfam" id="PF13579">
    <property type="entry name" value="Glyco_trans_4_4"/>
    <property type="match status" value="1"/>
</dbReference>
<gene>
    <name evidence="2" type="ORF">GCM10011395_00510</name>
</gene>
<organism evidence="2 3">
    <name type="scientific">Sphingomonas psychrolutea</name>
    <dbReference type="NCBI Taxonomy" id="1259676"/>
    <lineage>
        <taxon>Bacteria</taxon>
        <taxon>Pseudomonadati</taxon>
        <taxon>Pseudomonadota</taxon>
        <taxon>Alphaproteobacteria</taxon>
        <taxon>Sphingomonadales</taxon>
        <taxon>Sphingomonadaceae</taxon>
        <taxon>Sphingomonas</taxon>
    </lineage>
</organism>
<feature type="domain" description="Glycosyltransferase subfamily 4-like N-terminal" evidence="1">
    <location>
        <begin position="17"/>
        <end position="164"/>
    </location>
</feature>
<accession>A0ABQ1FYT5</accession>
<dbReference type="Gene3D" id="3.40.50.2000">
    <property type="entry name" value="Glycogen Phosphorylase B"/>
    <property type="match status" value="1"/>
</dbReference>